<feature type="compositionally biased region" description="Acidic residues" evidence="16">
    <location>
        <begin position="1693"/>
        <end position="1711"/>
    </location>
</feature>
<keyword evidence="8" id="KW-0256">Endoplasmic reticulum</keyword>
<dbReference type="Pfam" id="PF00067">
    <property type="entry name" value="p450"/>
    <property type="match status" value="1"/>
</dbReference>
<dbReference type="InterPro" id="IPR002401">
    <property type="entry name" value="Cyt_P450_E_grp-I"/>
</dbReference>
<comment type="function">
    <text evidence="2">May be involved in the metabolism of insect hormones and in the breakdown of synthetic insecticides.</text>
</comment>
<dbReference type="InterPro" id="IPR011989">
    <property type="entry name" value="ARM-like"/>
</dbReference>
<evidence type="ECO:0000256" key="2">
    <source>
        <dbReference type="ARBA" id="ARBA00003690"/>
    </source>
</evidence>
<evidence type="ECO:0000256" key="9">
    <source>
        <dbReference type="ARBA" id="ARBA00022848"/>
    </source>
</evidence>
<feature type="binding site" description="axial binding residue" evidence="14">
    <location>
        <position position="3165"/>
    </location>
    <ligand>
        <name>heme</name>
        <dbReference type="ChEBI" id="CHEBI:30413"/>
    </ligand>
    <ligandPart>
        <name>Fe</name>
        <dbReference type="ChEBI" id="CHEBI:18248"/>
    </ligandPart>
</feature>
<comment type="caution">
    <text evidence="20">The sequence shown here is derived from an EMBL/GenBank/DDBJ whole genome shotgun (WGS) entry which is preliminary data.</text>
</comment>
<evidence type="ECO:0000256" key="15">
    <source>
        <dbReference type="SAM" id="Coils"/>
    </source>
</evidence>
<keyword evidence="21" id="KW-1185">Reference proteome</keyword>
<dbReference type="InterPro" id="IPR001128">
    <property type="entry name" value="Cyt_P450"/>
</dbReference>
<dbReference type="GO" id="GO:0020037">
    <property type="term" value="F:heme binding"/>
    <property type="evidence" value="ECO:0007669"/>
    <property type="project" value="InterPro"/>
</dbReference>
<feature type="domain" description="U3 small nucleolar RNA-associated protein 20 N-terminal" evidence="17">
    <location>
        <begin position="870"/>
        <end position="1511"/>
    </location>
</feature>
<evidence type="ECO:0000256" key="10">
    <source>
        <dbReference type="ARBA" id="ARBA00023002"/>
    </source>
</evidence>
<evidence type="ECO:0000313" key="20">
    <source>
        <dbReference type="EMBL" id="KAF7383025.1"/>
    </source>
</evidence>
<sequence>MKNKPIRHKEKNTFQFKSFSERVNEIDIDVFHRVVHKNEENNEEVETYFHETLQKWNFLNLTEGYCSFKRQVREIVTLPQLLNKKQYVIDLLLEYLNKRDVLFLQPILELVVALAKDLQKDFYEYFPEFLSAIIGLLQTKDPEQIEYAFVALAYLFKFLWRYLVKNVKTVLDLLLPLLNDKQPGYVNNFAAESFAFVVRKIKDKEAFVKLLLNILEDNRHSVTGCGRLMFEVISGTPGQFHSCADQILLLYFHSLKDESVNQDLAYGVMGQVTNCILQNIHSSKCDVLWNTFLKVLDATTKELKIISGRKSHLELVLRLMNVVLTHKNGRMLNDPVPLIKKLVNMIDDFRTDDSVLSEIINALINILLSNVKLAQETSSHLLLKVMSIDNVELLYNAIEKLIHYSSFESLVLPHLLKRCNSIGLKSEEVRLLGKIIRQKAPPCLSGLTFNRWKKFTLDVRNVSKESMDYFSKELNAVTDFTSLDAFWIIMIIPHFKFLPEDVKVLISKQLRTVYSKILHYENMENIMELNKLNFIFLFLLDTTIHILERDEFYEFTKSHDIRIMRVMEKQSNDPFVLNAVDLYLTFYNGSQYHEKFFNLVVFDALHDCIVKKLNSSVHSIRLVVTHLYSLFANVKGITLSKENIDKNALDLIHLAESVPATIQRYRDKLLHLQSLTFESNAMTNLDPKYYEIPLRYLLGNLYINFSLLWDPVSKIIASYATKECTQFWSVFLSELKDADATNRTCQQVHRSEIIQSLELQVYETDDKPDYNNYKILLWKCMPLFVNYCEMKNRDLTSLFIEFVNNNFFKSNSEDAKFCSIKKHENVSIANNDNTDEEEDDDDETTEKDEISSKADDKKLPARARIYKIKLLLAQMEIYGKMTNPNVLYRETEMRKIYMDLLSSKNSEIQNAALNCLCTYKYKYLLPYKDHLYNLISEKNFKNELARFKVDTESNCILDEDRDGLMPMLMRIVYAKMIMKTGMRTGGKAGGSLRRKVILRFLAGSREDEMIMFVEMAFKPFQRYLSFSSSASVDLNVLIESIVNTVDLTNVIPPKRLRSAMNLLGIIIEQFGAKMSTKLLPHLLGLSMCIGAIVAGILQRSDQVHSGYLSTIKNVKTNCIAIMARFFSHFENYEWKRHEIDAVFNVVVFPWLEKLPTEGIHSPTALLKLFISWSQNSRYYPLFVRHRDSDTNITVLPYIMKLLLGPKTHSSVINAILEMIEKMLTTEDYGRINPDADKMDTDIPFLPLTSVLANLLPVNDELLSEGINYGSIILLPHVDDILEYMKRKLKNSGRGMNKTELIILSRISEFAKDPDTCDTLLVLILPILMKKAVANESEDVIIEFITTVTNLMKHVKSAETHLRAVAPLLGAVSAVPARKLSIQLYNIIAERSAEENQRSIVQNYNLLQGLNAWDHRWIDQPDFQKRLNAFGDINNLIEKNEIALNCGVSIIYNCFFFLKNESDLAIKDYAGQCLKNLGPKLARKYKDNPSDRRYLMDETILQLIKKGINSKSEVLCFQSIAFLGHMSLECPEIHPVLRDLSGLCNKADPEVDFFENMRHLQMHRRARALLKFCAVSKTLTKRPNPKTLTQFILPLASTYLCNEAYINRNNMIDAAIETVGTICKLLPWYHYEIILKYYLNALRRNVQFQKQVIRLIVTILDSFHYDLSKYKPLEEISLKGTALSESGQDLNRENDEEEDEGNGDERENEEDKEEKMDMELNNEDMNVDVEENDERIHADLPVLQRQIVLSQYGAKRVIFGISKGLLPQLYRSIAARTRQDSTHKINKKKVAADTEEEDLTRVPIALALVKLLQKLPEDILESHLPGIFMKLCTFLKSRLESVRRVTREVLQKIMITLGPKYLHHLLRELNSLLTKGFQVHVLAYTIHSVLTVLKPHFQKFDINRNLQSILSVCKIDLFGLTAEEKEVIGIVKNITEAKSTKSYDIFHILAEYMTESCLLDLIMPLRDVLMRTHSHKTVQKVVECLKNIVLGLADNTFIPLEQMLIFLYGVVSESIPNLLATKKHEQLTEKEVEVLQRQKPDCFIIPAEPKNRMGMKVASKTTTNTNVHVMVEFGLKLYHIFLKREKISDAIFKPYLEPLVSVLSNCLKSQHVKLCTLTLQCLSWMLKMDLMSVRESISDICSSIFEVLHKYAAAGLSKGDNFDLVMAAFKCMSVLVRDVKHFTITAEQLKILLLYAEQDLYDGDKQATAFALLKAIIKRKLTAPEMDVVMKKVATLSITSELEHVRLQSRSVFYSYLMEYPVNSHLDDHITFYLFQLSYEMQYGRISALQMISNVITGFPLKSLIKRAGFIFLNTSARLVNDDDPMCRKLCASCIKEMLIRLPHNERDKLFDIVFAWLKDSQIIHRRLAAQLCGIFVVVEKENFEPRLANTLPILLQQFHDDIDALKKPEPGHYVKLHSEKENDKKRKWNSNIKDPERLKDHHLYQVLQLLLKLSGQCPGFLKNKKYNAEISSFAEHSQSLLAHPHLWVRLGATQLIGFILSVLDVEKIVELIKNPEEYATIDSYIYSNPVDTLRSLSLDLIAQLQPDMMFEELADQVVKNLIFVGRILKSVESPNIGNPKNEDINKNGNALSLGWLMRRLRKSVNIEVIQAPKSISVRSAVFKWIAGIVATVPIEELNALLFNLMSPLVREMTTTEESNAPLRQLAKEIASMIKKQIGIEEYAKLLSKVQQKIDSKKAERRKIRKQQFVTDPELAAKRKIAIQQRKKESKKRKLNNARVIILLIIFENARRWIQKNFPPGPFSWPFIGNQSLLKRLARKHGSQHVAFWKLAERYKSDVIMLRLGMRNIIVVSGVVAVHKLLRSDDFDGRPWNEFIKLRNMGMRKGITMNDGTEWKDVRSWVVRALKTVGYGKREMSNLIQDELAVIVENLKKGGIYRMKTTIAPAVINVLWTFTTGKRINEDSKLRYFNDLMERRARAFDMAGGMLSTFPWIRYVAPETSGYNLLMKLNNELKDFLTEIIYDHKKNYVPGNETNLIDMFLREMYNQKGSKYIFTGEQLLMILLDLFLAGFNTTATALDFLFLHMVVHQDVQRKVREEIATKIGLDEFPKLEDRSKLPYVEAVMTEVQRMYVVTPIIGPRRVFRDTTLEGYSIPENTTILVNLYSVNMDADLYPNPHEFKPERFLKDNVHQPDKNLVLFGKGNRRCPGEHLAKSALFLLFVGIVQKYALLPVPGQGPYVVEAIPGLTIAPKPYEAMVVPQ</sequence>
<evidence type="ECO:0000256" key="12">
    <source>
        <dbReference type="ARBA" id="ARBA00023033"/>
    </source>
</evidence>
<comment type="subcellular location">
    <subcellularLocation>
        <location evidence="4">Endoplasmic reticulum membrane</location>
        <topology evidence="4">Peripheral membrane protein</topology>
    </subcellularLocation>
    <subcellularLocation>
        <location evidence="3">Microsome membrane</location>
        <topology evidence="3">Peripheral membrane protein</topology>
    </subcellularLocation>
</comment>
<comment type="similarity">
    <text evidence="5">Belongs to the cytochrome P450 family.</text>
</comment>
<feature type="coiled-coil region" evidence="15">
    <location>
        <begin position="2679"/>
        <end position="2706"/>
    </location>
</feature>
<evidence type="ECO:0000256" key="14">
    <source>
        <dbReference type="PIRSR" id="PIRSR602401-1"/>
    </source>
</evidence>
<evidence type="ECO:0000256" key="4">
    <source>
        <dbReference type="ARBA" id="ARBA00004406"/>
    </source>
</evidence>
<keyword evidence="10" id="KW-0560">Oxidoreductase</keyword>
<feature type="domain" description="U3 small nucleolar RNA-associated protein 20 C-terminal" evidence="19">
    <location>
        <begin position="2365"/>
        <end position="2735"/>
    </location>
</feature>
<evidence type="ECO:0000259" key="17">
    <source>
        <dbReference type="Pfam" id="PF07539"/>
    </source>
</evidence>
<evidence type="ECO:0000256" key="8">
    <source>
        <dbReference type="ARBA" id="ARBA00022824"/>
    </source>
</evidence>
<keyword evidence="12" id="KW-0503">Monooxygenase</keyword>
<evidence type="ECO:0008006" key="22">
    <source>
        <dbReference type="Google" id="ProtNLM"/>
    </source>
</evidence>
<dbReference type="PRINTS" id="PR00463">
    <property type="entry name" value="EP450I"/>
</dbReference>
<dbReference type="GO" id="GO:0005789">
    <property type="term" value="C:endoplasmic reticulum membrane"/>
    <property type="evidence" value="ECO:0007669"/>
    <property type="project" value="UniProtKB-SubCell"/>
</dbReference>
<dbReference type="Proteomes" id="UP000617340">
    <property type="component" value="Unassembled WGS sequence"/>
</dbReference>
<comment type="cofactor">
    <cofactor evidence="1 14">
        <name>heme</name>
        <dbReference type="ChEBI" id="CHEBI:30413"/>
    </cofactor>
</comment>
<evidence type="ECO:0000256" key="3">
    <source>
        <dbReference type="ARBA" id="ARBA00004174"/>
    </source>
</evidence>
<dbReference type="InterPro" id="IPR011430">
    <property type="entry name" value="UTP20_N"/>
</dbReference>
<dbReference type="GO" id="GO:0016705">
    <property type="term" value="F:oxidoreductase activity, acting on paired donors, with incorporation or reduction of molecular oxygen"/>
    <property type="evidence" value="ECO:0007669"/>
    <property type="project" value="InterPro"/>
</dbReference>
<dbReference type="SUPFAM" id="SSF48264">
    <property type="entry name" value="Cytochrome P450"/>
    <property type="match status" value="1"/>
</dbReference>
<dbReference type="Gene3D" id="1.10.630.10">
    <property type="entry name" value="Cytochrome P450"/>
    <property type="match status" value="1"/>
</dbReference>
<dbReference type="GO" id="GO:0004497">
    <property type="term" value="F:monooxygenase activity"/>
    <property type="evidence" value="ECO:0007669"/>
    <property type="project" value="UniProtKB-KW"/>
</dbReference>
<feature type="region of interest" description="Disordered" evidence="16">
    <location>
        <begin position="1683"/>
        <end position="1720"/>
    </location>
</feature>
<dbReference type="PANTHER" id="PTHR17695:SF11">
    <property type="entry name" value="SMALL SUBUNIT PROCESSOME COMPONENT 20 HOMOLOG"/>
    <property type="match status" value="1"/>
</dbReference>
<dbReference type="PROSITE" id="PS00086">
    <property type="entry name" value="CYTOCHROME_P450"/>
    <property type="match status" value="1"/>
</dbReference>
<keyword evidence="9" id="KW-0492">Microsome</keyword>
<keyword evidence="7 14" id="KW-0479">Metal-binding</keyword>
<dbReference type="SUPFAM" id="SSF48371">
    <property type="entry name" value="ARM repeat"/>
    <property type="match status" value="2"/>
</dbReference>
<evidence type="ECO:0000256" key="5">
    <source>
        <dbReference type="ARBA" id="ARBA00010617"/>
    </source>
</evidence>
<dbReference type="InterPro" id="IPR046523">
    <property type="entry name" value="UTP20_dom"/>
</dbReference>
<dbReference type="PANTHER" id="PTHR17695">
    <property type="entry name" value="SMALL SUBUNIT PROCESSOME COMPONENT 20 HOMOLOG"/>
    <property type="match status" value="1"/>
</dbReference>
<evidence type="ECO:0000256" key="11">
    <source>
        <dbReference type="ARBA" id="ARBA00023004"/>
    </source>
</evidence>
<keyword evidence="15" id="KW-0175">Coiled coil</keyword>
<dbReference type="InterPro" id="IPR036396">
    <property type="entry name" value="Cyt_P450_sf"/>
</dbReference>
<evidence type="ECO:0000313" key="21">
    <source>
        <dbReference type="Proteomes" id="UP000617340"/>
    </source>
</evidence>
<dbReference type="EMBL" id="JACSDZ010000019">
    <property type="protein sequence ID" value="KAF7383025.1"/>
    <property type="molecule type" value="Genomic_DNA"/>
</dbReference>
<evidence type="ECO:0000256" key="6">
    <source>
        <dbReference type="ARBA" id="ARBA00022617"/>
    </source>
</evidence>
<evidence type="ECO:0000256" key="1">
    <source>
        <dbReference type="ARBA" id="ARBA00001971"/>
    </source>
</evidence>
<keyword evidence="11 14" id="KW-0408">Iron</keyword>
<dbReference type="InterPro" id="IPR052575">
    <property type="entry name" value="SSU_processome_comp_20"/>
</dbReference>
<keyword evidence="6 14" id="KW-0349">Heme</keyword>
<keyword evidence="13" id="KW-0472">Membrane</keyword>
<proteinExistence type="inferred from homology"/>
<dbReference type="GO" id="GO:0032040">
    <property type="term" value="C:small-subunit processome"/>
    <property type="evidence" value="ECO:0007669"/>
    <property type="project" value="TreeGrafter"/>
</dbReference>
<accession>A0A834MRZ7</accession>
<reference evidence="20" key="1">
    <citation type="journal article" date="2020" name="G3 (Bethesda)">
        <title>High-Quality Assemblies for Three Invasive Social Wasps from the &lt;i&gt;Vespula&lt;/i&gt; Genus.</title>
        <authorList>
            <person name="Harrop T.W.R."/>
            <person name="Guhlin J."/>
            <person name="McLaughlin G.M."/>
            <person name="Permina E."/>
            <person name="Stockwell P."/>
            <person name="Gilligan J."/>
            <person name="Le Lec M.F."/>
            <person name="Gruber M.A.M."/>
            <person name="Quinn O."/>
            <person name="Lovegrove M."/>
            <person name="Duncan E.J."/>
            <person name="Remnant E.J."/>
            <person name="Van Eeckhoven J."/>
            <person name="Graham B."/>
            <person name="Knapp R.A."/>
            <person name="Langford K.W."/>
            <person name="Kronenberg Z."/>
            <person name="Press M.O."/>
            <person name="Eacker S.M."/>
            <person name="Wilson-Rankin E.E."/>
            <person name="Purcell J."/>
            <person name="Lester P.J."/>
            <person name="Dearden P.K."/>
        </authorList>
    </citation>
    <scope>NUCLEOTIDE SEQUENCE</scope>
    <source>
        <strain evidence="20">Linc-1</strain>
    </source>
</reference>
<dbReference type="InterPro" id="IPR017972">
    <property type="entry name" value="Cyt_P450_CS"/>
</dbReference>
<dbReference type="Pfam" id="PF20416">
    <property type="entry name" value="UTP20"/>
    <property type="match status" value="1"/>
</dbReference>
<gene>
    <name evidence="20" type="ORF">HZH68_014874</name>
</gene>
<dbReference type="InterPro" id="IPR016024">
    <property type="entry name" value="ARM-type_fold"/>
</dbReference>
<dbReference type="Gene3D" id="1.25.10.10">
    <property type="entry name" value="Leucine-rich Repeat Variant"/>
    <property type="match status" value="4"/>
</dbReference>
<dbReference type="Pfam" id="PF07539">
    <property type="entry name" value="UTP20_N"/>
    <property type="match status" value="1"/>
</dbReference>
<dbReference type="PRINTS" id="PR00385">
    <property type="entry name" value="P450"/>
</dbReference>
<evidence type="ECO:0000256" key="13">
    <source>
        <dbReference type="ARBA" id="ARBA00023136"/>
    </source>
</evidence>
<protein>
    <recommendedName>
        <fullName evidence="22">Small subunit processome component 20 homolog</fullName>
    </recommendedName>
</protein>
<dbReference type="InterPro" id="IPR057525">
    <property type="entry name" value="UTP20_C"/>
</dbReference>
<dbReference type="GO" id="GO:0005506">
    <property type="term" value="F:iron ion binding"/>
    <property type="evidence" value="ECO:0007669"/>
    <property type="project" value="InterPro"/>
</dbReference>
<evidence type="ECO:0000256" key="7">
    <source>
        <dbReference type="ARBA" id="ARBA00022723"/>
    </source>
</evidence>
<organism evidence="20 21">
    <name type="scientific">Vespula germanica</name>
    <name type="common">German yellow jacket</name>
    <name type="synonym">Paravespula germanica</name>
    <dbReference type="NCBI Taxonomy" id="30212"/>
    <lineage>
        <taxon>Eukaryota</taxon>
        <taxon>Metazoa</taxon>
        <taxon>Ecdysozoa</taxon>
        <taxon>Arthropoda</taxon>
        <taxon>Hexapoda</taxon>
        <taxon>Insecta</taxon>
        <taxon>Pterygota</taxon>
        <taxon>Neoptera</taxon>
        <taxon>Endopterygota</taxon>
        <taxon>Hymenoptera</taxon>
        <taxon>Apocrita</taxon>
        <taxon>Aculeata</taxon>
        <taxon>Vespoidea</taxon>
        <taxon>Vespidae</taxon>
        <taxon>Vespinae</taxon>
        <taxon>Vespula</taxon>
    </lineage>
</organism>
<dbReference type="Pfam" id="PF23099">
    <property type="entry name" value="UTP20_C"/>
    <property type="match status" value="1"/>
</dbReference>
<evidence type="ECO:0000256" key="16">
    <source>
        <dbReference type="SAM" id="MobiDB-lite"/>
    </source>
</evidence>
<name>A0A834MRZ7_VESGE</name>
<dbReference type="FunFam" id="1.10.630.10:FF:000238">
    <property type="entry name" value="Cytochrome P450 2A6"/>
    <property type="match status" value="1"/>
</dbReference>
<evidence type="ECO:0000259" key="18">
    <source>
        <dbReference type="Pfam" id="PF20416"/>
    </source>
</evidence>
<feature type="region of interest" description="Disordered" evidence="16">
    <location>
        <begin position="829"/>
        <end position="855"/>
    </location>
</feature>
<feature type="domain" description="U3 small nucleolar RNA-associated protein 20" evidence="18">
    <location>
        <begin position="1792"/>
        <end position="2009"/>
    </location>
</feature>
<evidence type="ECO:0000259" key="19">
    <source>
        <dbReference type="Pfam" id="PF23099"/>
    </source>
</evidence>
<dbReference type="GO" id="GO:0030686">
    <property type="term" value="C:90S preribosome"/>
    <property type="evidence" value="ECO:0007669"/>
    <property type="project" value="TreeGrafter"/>
</dbReference>
<feature type="compositionally biased region" description="Acidic residues" evidence="16">
    <location>
        <begin position="833"/>
        <end position="846"/>
    </location>
</feature>